<dbReference type="GO" id="GO:0016989">
    <property type="term" value="F:sigma factor antagonist activity"/>
    <property type="evidence" value="ECO:0007669"/>
    <property type="project" value="TreeGrafter"/>
</dbReference>
<gene>
    <name evidence="3" type="ORF">OCK74_15285</name>
</gene>
<dbReference type="AlphaFoldDB" id="A0A9X2XX14"/>
<comment type="caution">
    <text evidence="3">The sequence shown here is derived from an EMBL/GenBank/DDBJ whole genome shotgun (WGS) entry which is preliminary data.</text>
</comment>
<dbReference type="PANTHER" id="PTHR30273">
    <property type="entry name" value="PERIPLASMIC SIGNAL SENSOR AND SIGMA FACTOR ACTIVATOR FECR-RELATED"/>
    <property type="match status" value="1"/>
</dbReference>
<accession>A0A9X2XX14</accession>
<feature type="domain" description="FecR protein" evidence="1">
    <location>
        <begin position="97"/>
        <end position="185"/>
    </location>
</feature>
<name>A0A9X2XX14_9BACT</name>
<feature type="domain" description="Protein FecR C-terminal" evidence="2">
    <location>
        <begin position="227"/>
        <end position="295"/>
    </location>
</feature>
<dbReference type="Gene3D" id="2.60.120.1440">
    <property type="match status" value="1"/>
</dbReference>
<reference evidence="3" key="2">
    <citation type="submission" date="2023-04" db="EMBL/GenBank/DDBJ databases">
        <title>Paracnuella aquatica gen. nov., sp. nov., a member of the family Chitinophagaceae isolated from a hot spring.</title>
        <authorList>
            <person name="Wang C."/>
        </authorList>
    </citation>
    <scope>NUCLEOTIDE SEQUENCE</scope>
    <source>
        <strain evidence="3">LB-8</strain>
    </source>
</reference>
<proteinExistence type="predicted"/>
<dbReference type="Gene3D" id="3.55.50.30">
    <property type="match status" value="1"/>
</dbReference>
<dbReference type="InterPro" id="IPR012373">
    <property type="entry name" value="Ferrdict_sens_TM"/>
</dbReference>
<keyword evidence="4" id="KW-1185">Reference proteome</keyword>
<dbReference type="EMBL" id="JAOTIF010000012">
    <property type="protein sequence ID" value="MCU7550480.1"/>
    <property type="molecule type" value="Genomic_DNA"/>
</dbReference>
<dbReference type="PANTHER" id="PTHR30273:SF2">
    <property type="entry name" value="PROTEIN FECR"/>
    <property type="match status" value="1"/>
</dbReference>
<protein>
    <submittedName>
        <fullName evidence="3">FecR domain-containing protein</fullName>
    </submittedName>
</protein>
<dbReference type="Pfam" id="PF16344">
    <property type="entry name" value="FecR_C"/>
    <property type="match status" value="1"/>
</dbReference>
<sequence length="299" mass="32878">MLGVIVTTVVIFFKGNDNIIENKVATVVKNDVEAPQSKRAFIQLANGETVALSSVEKGILTEQGRVNIVKNSEGQIVYQGHATETVFNTLVNPRGGTVVSLVLNDGTRVWLNSESSLKYPNSFSGNERIVEITGEAYFEVAKDPAKKFIVKGNGVITEVFGTHFNVNTYNDEAETKVTLQEGSVRVLKGASSGFLKPGQRAAFSNKSDQMAIDNTDVDKVLAWVYGDFNFDDETLPDIMRQLARWYDLEVSFEGKPPADLYSGIISRKSSLVTVLQILNAAEGIKYSIEGKKIKIERTK</sequence>
<dbReference type="Pfam" id="PF04773">
    <property type="entry name" value="FecR"/>
    <property type="match status" value="1"/>
</dbReference>
<dbReference type="InterPro" id="IPR006860">
    <property type="entry name" value="FecR"/>
</dbReference>
<evidence type="ECO:0000259" key="2">
    <source>
        <dbReference type="Pfam" id="PF16344"/>
    </source>
</evidence>
<dbReference type="InterPro" id="IPR032508">
    <property type="entry name" value="FecR_C"/>
</dbReference>
<evidence type="ECO:0000313" key="4">
    <source>
        <dbReference type="Proteomes" id="UP001155483"/>
    </source>
</evidence>
<dbReference type="Proteomes" id="UP001155483">
    <property type="component" value="Unassembled WGS sequence"/>
</dbReference>
<organism evidence="3 4">
    <name type="scientific">Paraflavisolibacter caeni</name>
    <dbReference type="NCBI Taxonomy" id="2982496"/>
    <lineage>
        <taxon>Bacteria</taxon>
        <taxon>Pseudomonadati</taxon>
        <taxon>Bacteroidota</taxon>
        <taxon>Chitinophagia</taxon>
        <taxon>Chitinophagales</taxon>
        <taxon>Chitinophagaceae</taxon>
        <taxon>Paraflavisolibacter</taxon>
    </lineage>
</organism>
<evidence type="ECO:0000259" key="1">
    <source>
        <dbReference type="Pfam" id="PF04773"/>
    </source>
</evidence>
<evidence type="ECO:0000313" key="3">
    <source>
        <dbReference type="EMBL" id="MCU7550480.1"/>
    </source>
</evidence>
<reference evidence="3" key="1">
    <citation type="submission" date="2022-09" db="EMBL/GenBank/DDBJ databases">
        <authorList>
            <person name="Yuan C."/>
            <person name="Ke Z."/>
        </authorList>
    </citation>
    <scope>NUCLEOTIDE SEQUENCE</scope>
    <source>
        <strain evidence="3">LB-8</strain>
    </source>
</reference>